<keyword evidence="5" id="KW-0547">Nucleotide-binding</keyword>
<dbReference type="SMART" id="SM00368">
    <property type="entry name" value="LRR_RI"/>
    <property type="match status" value="5"/>
</dbReference>
<evidence type="ECO:0000256" key="7">
    <source>
        <dbReference type="SAM" id="MobiDB-lite"/>
    </source>
</evidence>
<dbReference type="GO" id="GO:0005737">
    <property type="term" value="C:cytoplasm"/>
    <property type="evidence" value="ECO:0007669"/>
    <property type="project" value="UniProtKB-SubCell"/>
</dbReference>
<dbReference type="AlphaFoldDB" id="A0A9W7T345"/>
<dbReference type="InterPro" id="IPR041267">
    <property type="entry name" value="NLRP_HD2"/>
</dbReference>
<dbReference type="InterPro" id="IPR029495">
    <property type="entry name" value="NACHT-assoc"/>
</dbReference>
<evidence type="ECO:0000259" key="8">
    <source>
        <dbReference type="PROSITE" id="PS50837"/>
    </source>
</evidence>
<dbReference type="Pfam" id="PF17776">
    <property type="entry name" value="NLRC4_HD2"/>
    <property type="match status" value="1"/>
</dbReference>
<organism evidence="9 10">
    <name type="scientific">Triplophysa rosa</name>
    <name type="common">Cave loach</name>
    <dbReference type="NCBI Taxonomy" id="992332"/>
    <lineage>
        <taxon>Eukaryota</taxon>
        <taxon>Metazoa</taxon>
        <taxon>Chordata</taxon>
        <taxon>Craniata</taxon>
        <taxon>Vertebrata</taxon>
        <taxon>Euteleostomi</taxon>
        <taxon>Actinopterygii</taxon>
        <taxon>Neopterygii</taxon>
        <taxon>Teleostei</taxon>
        <taxon>Ostariophysi</taxon>
        <taxon>Cypriniformes</taxon>
        <taxon>Nemacheilidae</taxon>
        <taxon>Triplophysa</taxon>
    </lineage>
</organism>
<evidence type="ECO:0000256" key="1">
    <source>
        <dbReference type="ARBA" id="ARBA00004496"/>
    </source>
</evidence>
<evidence type="ECO:0000256" key="2">
    <source>
        <dbReference type="ARBA" id="ARBA00022490"/>
    </source>
</evidence>
<feature type="compositionally biased region" description="Polar residues" evidence="7">
    <location>
        <begin position="1"/>
        <end position="10"/>
    </location>
</feature>
<keyword evidence="10" id="KW-1185">Reference proteome</keyword>
<dbReference type="PANTHER" id="PTHR24106">
    <property type="entry name" value="NACHT, LRR AND CARD DOMAINS-CONTAINING"/>
    <property type="match status" value="1"/>
</dbReference>
<evidence type="ECO:0000313" key="9">
    <source>
        <dbReference type="EMBL" id="KAI7790558.1"/>
    </source>
</evidence>
<dbReference type="EMBL" id="JAFHDT010000078">
    <property type="protein sequence ID" value="KAI7790558.1"/>
    <property type="molecule type" value="Genomic_DNA"/>
</dbReference>
<proteinExistence type="predicted"/>
<keyword evidence="2" id="KW-0963">Cytoplasm</keyword>
<dbReference type="PROSITE" id="PS50837">
    <property type="entry name" value="NACHT"/>
    <property type="match status" value="1"/>
</dbReference>
<keyword evidence="4" id="KW-0677">Repeat</keyword>
<dbReference type="Pfam" id="PF13516">
    <property type="entry name" value="LRR_6"/>
    <property type="match status" value="3"/>
</dbReference>
<evidence type="ECO:0000256" key="4">
    <source>
        <dbReference type="ARBA" id="ARBA00022737"/>
    </source>
</evidence>
<dbReference type="FunFam" id="3.40.50.300:FF:000210">
    <property type="entry name" value="Si:dkey-16p6.1"/>
    <property type="match status" value="1"/>
</dbReference>
<dbReference type="SUPFAM" id="SSF52047">
    <property type="entry name" value="RNI-like"/>
    <property type="match status" value="1"/>
</dbReference>
<accession>A0A9W7T345</accession>
<feature type="compositionally biased region" description="Polar residues" evidence="7">
    <location>
        <begin position="56"/>
        <end position="70"/>
    </location>
</feature>
<keyword evidence="3" id="KW-0433">Leucine-rich repeat</keyword>
<dbReference type="InterPro" id="IPR032675">
    <property type="entry name" value="LRR_dom_sf"/>
</dbReference>
<reference evidence="9" key="1">
    <citation type="submission" date="2021-02" db="EMBL/GenBank/DDBJ databases">
        <title>Comparative genomics reveals that relaxation of natural selection precedes convergent phenotypic evolution of cavefish.</title>
        <authorList>
            <person name="Peng Z."/>
        </authorList>
    </citation>
    <scope>NUCLEOTIDE SEQUENCE</scope>
    <source>
        <tissue evidence="9">Muscle</tissue>
    </source>
</reference>
<dbReference type="InterPro" id="IPR007111">
    <property type="entry name" value="NACHT_NTPase"/>
</dbReference>
<dbReference type="Pfam" id="PF14484">
    <property type="entry name" value="FISNA"/>
    <property type="match status" value="1"/>
</dbReference>
<dbReference type="Gene3D" id="3.80.10.10">
    <property type="entry name" value="Ribonuclease Inhibitor"/>
    <property type="match status" value="2"/>
</dbReference>
<dbReference type="Pfam" id="PF05729">
    <property type="entry name" value="NACHT"/>
    <property type="match status" value="1"/>
</dbReference>
<comment type="caution">
    <text evidence="9">The sequence shown here is derived from an EMBL/GenBank/DDBJ whole genome shotgun (WGS) entry which is preliminary data.</text>
</comment>
<dbReference type="InterPro" id="IPR041075">
    <property type="entry name" value="NOD1/2_WH"/>
</dbReference>
<dbReference type="InterPro" id="IPR001611">
    <property type="entry name" value="Leu-rich_rpt"/>
</dbReference>
<gene>
    <name evidence="9" type="ORF">IRJ41_002815</name>
</gene>
<dbReference type="Pfam" id="PF17779">
    <property type="entry name" value="WHD_NOD2"/>
    <property type="match status" value="1"/>
</dbReference>
<protein>
    <submittedName>
        <fullName evidence="9">NACHT</fullName>
    </submittedName>
</protein>
<feature type="region of interest" description="Disordered" evidence="7">
    <location>
        <begin position="56"/>
        <end position="76"/>
    </location>
</feature>
<dbReference type="Gene3D" id="3.40.50.300">
    <property type="entry name" value="P-loop containing nucleotide triphosphate hydrolases"/>
    <property type="match status" value="1"/>
</dbReference>
<feature type="domain" description="NACHT" evidence="8">
    <location>
        <begin position="169"/>
        <end position="303"/>
    </location>
</feature>
<evidence type="ECO:0000256" key="6">
    <source>
        <dbReference type="ARBA" id="ARBA00022840"/>
    </source>
</evidence>
<evidence type="ECO:0000313" key="10">
    <source>
        <dbReference type="Proteomes" id="UP001059041"/>
    </source>
</evidence>
<dbReference type="GO" id="GO:0005524">
    <property type="term" value="F:ATP binding"/>
    <property type="evidence" value="ECO:0007669"/>
    <property type="project" value="UniProtKB-KW"/>
</dbReference>
<sequence>MASAQSQETLVQDAPVQMDSSSSHTGLNVEMKADRSATLNAPVLTGNTISGPVNINYISNPAGQQESSETAGKHTEKQDDLLLQTFLKSHKSNMKEKAEHIFDVKKEEETYLKDVFTELFITEGDIKGVNEEHEIIQMDEAFKSKKQQDRPIHCNDIFSSLRKNTTKRKIVLTKGIAGIGKTVSVHKFILDWAEGKENQDIDAMFLLPFRAINLIKEEKISLHQFLSKFYPELKEIEKTNVYKKCNLAFIFDGLDESRLPLDFESEMVTDVDEKSTVDELFTSLIKGHLLPSALVWVTSRPAAANQIPSEYVGLFTEVRGFTDQQKEEYFRKRIKDESQASRIISHIKTSRSLYIMCHIPVFCWITAIVLLETLIENNTEDIPTTLTEMYIHFILIQMNMKNRKHDTKVERNHTKLLGSNKSMVLKLAKLAFEQLKEENTMFYEEELKKCGIDVSEDLTESTGMLTEIFKKEAGLHEVKTFCFVHLSVQEFLAALHVFFNYLNKNLKELKFFLNHKFRFCLKKILRNVTLHELLNNAVAKAMQSERGHLDLFLRFLLGISLESNQKLLNGLFRPENSTESIRKVKEHIKQLQNHNISAEASVNLYYCLLELKDKSLHEEIQRYRSSGRDSGRELSASMCSVLTYILLMSEEVMDELNLNMYKTSPANYTRLIPAVRCCRKAILRDCDLTAECCESVSSALQSSNSPLTELDMSDNHLQDSGVKLISDGLKSTNCKLETLRWVLYFASTFTSILEISLLNCDLTAECCGSVSSALQSSNSHLTELDMSDNNLQDSGVKLISDGLKSPNCKLETLSDSLPPPKTNPCPKENIFLTQTLCFCSRFRLLNCDLTAECCGSVSSALQSSNSHLTELDMSDNNLQDSGVKLISDGLKSPNCKLETLRYLTDLCVKM</sequence>
<evidence type="ECO:0000256" key="5">
    <source>
        <dbReference type="ARBA" id="ARBA00022741"/>
    </source>
</evidence>
<comment type="subcellular location">
    <subcellularLocation>
        <location evidence="1">Cytoplasm</location>
    </subcellularLocation>
</comment>
<keyword evidence="6" id="KW-0067">ATP-binding</keyword>
<feature type="region of interest" description="Disordered" evidence="7">
    <location>
        <begin position="1"/>
        <end position="25"/>
    </location>
</feature>
<name>A0A9W7T345_TRIRA</name>
<dbReference type="InterPro" id="IPR051261">
    <property type="entry name" value="NLR"/>
</dbReference>
<evidence type="ECO:0000256" key="3">
    <source>
        <dbReference type="ARBA" id="ARBA00022614"/>
    </source>
</evidence>
<dbReference type="SMART" id="SM01288">
    <property type="entry name" value="FISNA"/>
    <property type="match status" value="1"/>
</dbReference>
<dbReference type="InterPro" id="IPR027417">
    <property type="entry name" value="P-loop_NTPase"/>
</dbReference>
<dbReference type="Proteomes" id="UP001059041">
    <property type="component" value="Unassembled WGS sequence"/>
</dbReference>